<keyword evidence="3" id="KW-1185">Reference proteome</keyword>
<comment type="caution">
    <text evidence="2">The sequence shown here is derived from an EMBL/GenBank/DDBJ whole genome shotgun (WGS) entry which is preliminary data.</text>
</comment>
<dbReference type="Proteomes" id="UP001595962">
    <property type="component" value="Unassembled WGS sequence"/>
</dbReference>
<evidence type="ECO:0000313" key="3">
    <source>
        <dbReference type="Proteomes" id="UP001595962"/>
    </source>
</evidence>
<dbReference type="Gene3D" id="2.120.10.30">
    <property type="entry name" value="TolB, C-terminal domain"/>
    <property type="match status" value="1"/>
</dbReference>
<evidence type="ECO:0000256" key="1">
    <source>
        <dbReference type="SAM" id="SignalP"/>
    </source>
</evidence>
<name>A0ABV9JN16_9GAMM</name>
<protein>
    <submittedName>
        <fullName evidence="2">TolB family protein</fullName>
    </submittedName>
</protein>
<reference evidence="3" key="1">
    <citation type="journal article" date="2019" name="Int. J. Syst. Evol. Microbiol.">
        <title>The Global Catalogue of Microorganisms (GCM) 10K type strain sequencing project: providing services to taxonomists for standard genome sequencing and annotation.</title>
        <authorList>
            <consortium name="The Broad Institute Genomics Platform"/>
            <consortium name="The Broad Institute Genome Sequencing Center for Infectious Disease"/>
            <person name="Wu L."/>
            <person name="Ma J."/>
        </authorList>
    </citation>
    <scope>NUCLEOTIDE SEQUENCE [LARGE SCALE GENOMIC DNA]</scope>
    <source>
        <strain evidence="3">DT28</strain>
    </source>
</reference>
<dbReference type="InterPro" id="IPR011042">
    <property type="entry name" value="6-blade_b-propeller_TolB-like"/>
</dbReference>
<keyword evidence="1" id="KW-0732">Signal</keyword>
<dbReference type="Pfam" id="PF07676">
    <property type="entry name" value="PD40"/>
    <property type="match status" value="1"/>
</dbReference>
<dbReference type="RefSeq" id="WP_377334129.1">
    <property type="nucleotide sequence ID" value="NZ_JBHSGB010000010.1"/>
</dbReference>
<proteinExistence type="predicted"/>
<sequence length="294" mass="32213">MRLSLLLTGLLTTAAQAAMPQFDLYLADVSQGAIRSAQLISPKAAYINQPTFSKDGSRLYYTLEQTEDKTDIGYYQLSDRQHGVLAKTSLSEYSPTLLADGSGLSTVVVEADGSQRLWKIDWHGKASLLNAEVKGVGYHAWGAQNSALLFILGDKEDNHTMRYLAPNGSLTVLATNVGRGISWREGGKVAAFVTQQQGESRLTFFASDANKLYPTQLALPKGGQDLLWLTADQLLVSAGQRIYRLQSSGESLSQWAENAKGWQPYLDLSAWCKTEVSRFAFNSTATQLAFVCKK</sequence>
<dbReference type="SUPFAM" id="SSF82171">
    <property type="entry name" value="DPP6 N-terminal domain-like"/>
    <property type="match status" value="1"/>
</dbReference>
<feature type="signal peptide" evidence="1">
    <location>
        <begin position="1"/>
        <end position="17"/>
    </location>
</feature>
<feature type="chain" id="PRO_5045574009" evidence="1">
    <location>
        <begin position="18"/>
        <end position="294"/>
    </location>
</feature>
<evidence type="ECO:0000313" key="2">
    <source>
        <dbReference type="EMBL" id="MFC4655638.1"/>
    </source>
</evidence>
<organism evidence="2 3">
    <name type="scientific">Rheinheimera marina</name>
    <dbReference type="NCBI Taxonomy" id="1774958"/>
    <lineage>
        <taxon>Bacteria</taxon>
        <taxon>Pseudomonadati</taxon>
        <taxon>Pseudomonadota</taxon>
        <taxon>Gammaproteobacteria</taxon>
        <taxon>Chromatiales</taxon>
        <taxon>Chromatiaceae</taxon>
        <taxon>Rheinheimera</taxon>
    </lineage>
</organism>
<dbReference type="EMBL" id="JBHSGB010000010">
    <property type="protein sequence ID" value="MFC4655638.1"/>
    <property type="molecule type" value="Genomic_DNA"/>
</dbReference>
<accession>A0ABV9JN16</accession>
<gene>
    <name evidence="2" type="ORF">ACFO3I_11490</name>
</gene>
<dbReference type="InterPro" id="IPR011659">
    <property type="entry name" value="WD40"/>
</dbReference>